<dbReference type="AlphaFoldDB" id="A0A1Q4HSQ7"/>
<organism evidence="6 7">
    <name type="scientific">Mycobacterium paraffinicum</name>
    <dbReference type="NCBI Taxonomy" id="53378"/>
    <lineage>
        <taxon>Bacteria</taxon>
        <taxon>Bacillati</taxon>
        <taxon>Actinomycetota</taxon>
        <taxon>Actinomycetes</taxon>
        <taxon>Mycobacteriales</taxon>
        <taxon>Mycobacteriaceae</taxon>
        <taxon>Mycobacterium</taxon>
    </lineage>
</organism>
<feature type="domain" description="Dehydrogenase E1 component" evidence="5">
    <location>
        <begin position="27"/>
        <end position="229"/>
    </location>
</feature>
<dbReference type="Gene3D" id="3.40.50.970">
    <property type="match status" value="1"/>
</dbReference>
<evidence type="ECO:0000259" key="5">
    <source>
        <dbReference type="Pfam" id="PF00676"/>
    </source>
</evidence>
<gene>
    <name evidence="6" type="ORF">BRW65_17340</name>
</gene>
<evidence type="ECO:0000313" key="6">
    <source>
        <dbReference type="EMBL" id="OJZ72282.1"/>
    </source>
</evidence>
<dbReference type="GO" id="GO:0000287">
    <property type="term" value="F:magnesium ion binding"/>
    <property type="evidence" value="ECO:0007669"/>
    <property type="project" value="UniProtKB-ARBA"/>
</dbReference>
<sequence length="282" mass="29466">MWVLRLLDMALEERRIDGLLNGPMEAAFGQEAVAVGTIAALRPGDILNTAIRHFQHAQEVALGRPLGPAIAEMTAPRRSAAGGAKESPFAAEWKQIFGTSSPVRQSVLFAIGDAYGQQVAGAGGVTLCVIGDDAAKSAEFQSAARIAVSWRLPLVFVIESIRDGSGVRRGPRDCYGLPVSSVDGKDVAAVRASVDQAVQRAGAGGGPVMVEAVTYRTNHPAGVDPLVCARRQLTNIGVSAGHLYEVERRARHLVGEAAAVANSLLRAMGPTVSESGPWPAAS</sequence>
<proteinExistence type="predicted"/>
<reference evidence="6 7" key="1">
    <citation type="submission" date="2016-11" db="EMBL/GenBank/DDBJ databases">
        <title>Genome sequences of unsequenced Mycobacteria.</title>
        <authorList>
            <person name="Greninger A.L."/>
            <person name="Fang F."/>
            <person name="Jerome K.R."/>
        </authorList>
    </citation>
    <scope>NUCLEOTIDE SEQUENCE [LARGE SCALE GENOMIC DNA]</scope>
    <source>
        <strain evidence="6 7">M11</strain>
    </source>
</reference>
<evidence type="ECO:0000256" key="1">
    <source>
        <dbReference type="ARBA" id="ARBA00001946"/>
    </source>
</evidence>
<dbReference type="GO" id="GO:0004739">
    <property type="term" value="F:pyruvate dehydrogenase (acetyl-transferring) activity"/>
    <property type="evidence" value="ECO:0007669"/>
    <property type="project" value="TreeGrafter"/>
</dbReference>
<evidence type="ECO:0000256" key="3">
    <source>
        <dbReference type="ARBA" id="ARBA00023002"/>
    </source>
</evidence>
<dbReference type="PANTHER" id="PTHR11516:SF60">
    <property type="entry name" value="PYRUVATE DEHYDROGENASE E1 COMPONENT SUBUNIT ALPHA"/>
    <property type="match status" value="1"/>
</dbReference>
<dbReference type="InterPro" id="IPR029061">
    <property type="entry name" value="THDP-binding"/>
</dbReference>
<comment type="cofactor">
    <cofactor evidence="1">
        <name>Mg(2+)</name>
        <dbReference type="ChEBI" id="CHEBI:18420"/>
    </cofactor>
</comment>
<dbReference type="Proteomes" id="UP000186438">
    <property type="component" value="Unassembled WGS sequence"/>
</dbReference>
<dbReference type="PANTHER" id="PTHR11516">
    <property type="entry name" value="PYRUVATE DEHYDROGENASE E1 COMPONENT, ALPHA SUBUNIT BACTERIAL AND ORGANELLAR"/>
    <property type="match status" value="1"/>
</dbReference>
<evidence type="ECO:0000256" key="4">
    <source>
        <dbReference type="ARBA" id="ARBA00023052"/>
    </source>
</evidence>
<evidence type="ECO:0000256" key="2">
    <source>
        <dbReference type="ARBA" id="ARBA00001964"/>
    </source>
</evidence>
<comment type="cofactor">
    <cofactor evidence="2">
        <name>thiamine diphosphate</name>
        <dbReference type="ChEBI" id="CHEBI:58937"/>
    </cofactor>
</comment>
<comment type="caution">
    <text evidence="6">The sequence shown here is derived from an EMBL/GenBank/DDBJ whole genome shotgun (WGS) entry which is preliminary data.</text>
</comment>
<dbReference type="GO" id="GO:0006086">
    <property type="term" value="P:pyruvate decarboxylation to acetyl-CoA"/>
    <property type="evidence" value="ECO:0007669"/>
    <property type="project" value="TreeGrafter"/>
</dbReference>
<dbReference type="InterPro" id="IPR001017">
    <property type="entry name" value="DH_E1"/>
</dbReference>
<dbReference type="STRING" id="53378.BRW65_17340"/>
<accession>A0A1Q4HSQ7</accession>
<keyword evidence="3" id="KW-0560">Oxidoreductase</keyword>
<dbReference type="OrthoDB" id="9766715at2"/>
<dbReference type="Pfam" id="PF00676">
    <property type="entry name" value="E1_dh"/>
    <property type="match status" value="1"/>
</dbReference>
<dbReference type="EMBL" id="MPNT01000015">
    <property type="protein sequence ID" value="OJZ72282.1"/>
    <property type="molecule type" value="Genomic_DNA"/>
</dbReference>
<evidence type="ECO:0000313" key="7">
    <source>
        <dbReference type="Proteomes" id="UP000186438"/>
    </source>
</evidence>
<dbReference type="SUPFAM" id="SSF52518">
    <property type="entry name" value="Thiamin diphosphate-binding fold (THDP-binding)"/>
    <property type="match status" value="1"/>
</dbReference>
<protein>
    <submittedName>
        <fullName evidence="6">Dehydrogenase</fullName>
    </submittedName>
</protein>
<name>A0A1Q4HSQ7_9MYCO</name>
<keyword evidence="4" id="KW-0786">Thiamine pyrophosphate</keyword>
<keyword evidence="7" id="KW-1185">Reference proteome</keyword>
<dbReference type="InterPro" id="IPR050642">
    <property type="entry name" value="PDH_E1_Alpha_Subunit"/>
</dbReference>